<feature type="transmembrane region" description="Helical" evidence="2">
    <location>
        <begin position="6"/>
        <end position="25"/>
    </location>
</feature>
<dbReference type="Pfam" id="PF14436">
    <property type="entry name" value="EndoU_bacteria"/>
    <property type="match status" value="1"/>
</dbReference>
<proteinExistence type="predicted"/>
<keyword evidence="2" id="KW-0472">Membrane</keyword>
<evidence type="ECO:0000256" key="2">
    <source>
        <dbReference type="SAM" id="Phobius"/>
    </source>
</evidence>
<dbReference type="AlphaFoldDB" id="K9W2U0"/>
<keyword evidence="2" id="KW-0812">Transmembrane</keyword>
<keyword evidence="1" id="KW-0378">Hydrolase</keyword>
<reference evidence="4 5" key="1">
    <citation type="submission" date="2012-06" db="EMBL/GenBank/DDBJ databases">
        <title>Finished chromosome of genome of Crinalium epipsammum PCC 9333.</title>
        <authorList>
            <consortium name="US DOE Joint Genome Institute"/>
            <person name="Gugger M."/>
            <person name="Coursin T."/>
            <person name="Rippka R."/>
            <person name="Tandeau De Marsac N."/>
            <person name="Huntemann M."/>
            <person name="Wei C.-L."/>
            <person name="Han J."/>
            <person name="Detter J.C."/>
            <person name="Han C."/>
            <person name="Tapia R."/>
            <person name="Davenport K."/>
            <person name="Daligault H."/>
            <person name="Erkkila T."/>
            <person name="Gu W."/>
            <person name="Munk A.C.C."/>
            <person name="Teshima H."/>
            <person name="Xu Y."/>
            <person name="Chain P."/>
            <person name="Chen A."/>
            <person name="Krypides N."/>
            <person name="Mavromatis K."/>
            <person name="Markowitz V."/>
            <person name="Szeto E."/>
            <person name="Ivanova N."/>
            <person name="Mikhailova N."/>
            <person name="Ovchinnikova G."/>
            <person name="Pagani I."/>
            <person name="Pati A."/>
            <person name="Goodwin L."/>
            <person name="Peters L."/>
            <person name="Pitluck S."/>
            <person name="Woyke T."/>
            <person name="Kerfeld C."/>
        </authorList>
    </citation>
    <scope>NUCLEOTIDE SEQUENCE [LARGE SCALE GENOMIC DNA]</scope>
    <source>
        <strain evidence="4 5">PCC 9333</strain>
    </source>
</reference>
<sequence>MHYRLWLKLAIYLNIGLGFVLLKIISTEAVVAQIPGSVPLKIAQISLQPFFDQINNPDFRRFPSGNSADITPLPPQLNAFDQAVLKTCGTIGSKVKASDVKQLMLNNSFVLQRIQQAVGGELRTNRRTQAEFLDDFTAIWSNSRGFQHIFCGEIKNQKYIGGLHFFGRYLQLQNQGIAGRLPNNQAKEEVIPGVVYTLGVVIKQGNRTVSDRIKGYALVSDAAEILIDATKAFKSQGNKQGACLYPVRDQNSGKSYQAVFVKDRNAIVTFYPDATPKGKVCAVK</sequence>
<organism evidence="4 5">
    <name type="scientific">Crinalium epipsammum PCC 9333</name>
    <dbReference type="NCBI Taxonomy" id="1173022"/>
    <lineage>
        <taxon>Bacteria</taxon>
        <taxon>Bacillati</taxon>
        <taxon>Cyanobacteriota</taxon>
        <taxon>Cyanophyceae</taxon>
        <taxon>Gomontiellales</taxon>
        <taxon>Gomontiellaceae</taxon>
        <taxon>Crinalium</taxon>
    </lineage>
</organism>
<dbReference type="Proteomes" id="UP000010472">
    <property type="component" value="Chromosome"/>
</dbReference>
<dbReference type="KEGG" id="cep:Cri9333_3283"/>
<dbReference type="GO" id="GO:0016787">
    <property type="term" value="F:hydrolase activity"/>
    <property type="evidence" value="ECO:0007669"/>
    <property type="project" value="UniProtKB-KW"/>
</dbReference>
<evidence type="ECO:0000313" key="5">
    <source>
        <dbReference type="Proteomes" id="UP000010472"/>
    </source>
</evidence>
<dbReference type="InterPro" id="IPR037227">
    <property type="entry name" value="EndoU-like"/>
</dbReference>
<accession>K9W2U0</accession>
<dbReference type="GO" id="GO:0004540">
    <property type="term" value="F:RNA nuclease activity"/>
    <property type="evidence" value="ECO:0007669"/>
    <property type="project" value="UniProtKB-ARBA"/>
</dbReference>
<keyword evidence="2" id="KW-1133">Transmembrane helix</keyword>
<dbReference type="RefSeq" id="WP_015204220.1">
    <property type="nucleotide sequence ID" value="NC_019753.1"/>
</dbReference>
<dbReference type="GO" id="GO:0004519">
    <property type="term" value="F:endonuclease activity"/>
    <property type="evidence" value="ECO:0007669"/>
    <property type="project" value="InterPro"/>
</dbReference>
<name>K9W2U0_9CYAN</name>
<dbReference type="PATRIC" id="fig|1173022.3.peg.3549"/>
<dbReference type="HOGENOM" id="CLU_089587_0_0_3"/>
<protein>
    <recommendedName>
        <fullName evidence="3">Bacterial EndoU nuclease domain-containing protein</fullName>
    </recommendedName>
</protein>
<dbReference type="EMBL" id="CP003620">
    <property type="protein sequence ID" value="AFZ14114.1"/>
    <property type="molecule type" value="Genomic_DNA"/>
</dbReference>
<evidence type="ECO:0000256" key="1">
    <source>
        <dbReference type="ARBA" id="ARBA00022801"/>
    </source>
</evidence>
<dbReference type="eggNOG" id="ENOG502ZA3K">
    <property type="taxonomic scope" value="Bacteria"/>
</dbReference>
<evidence type="ECO:0000259" key="3">
    <source>
        <dbReference type="Pfam" id="PF14436"/>
    </source>
</evidence>
<dbReference type="STRING" id="1173022.Cri9333_3283"/>
<dbReference type="InterPro" id="IPR029501">
    <property type="entry name" value="EndoU_bac"/>
</dbReference>
<gene>
    <name evidence="4" type="ORF">Cri9333_3283</name>
</gene>
<dbReference type="SUPFAM" id="SSF142877">
    <property type="entry name" value="EndoU-like"/>
    <property type="match status" value="1"/>
</dbReference>
<feature type="domain" description="Bacterial EndoU nuclease" evidence="3">
    <location>
        <begin position="143"/>
        <end position="274"/>
    </location>
</feature>
<evidence type="ECO:0000313" key="4">
    <source>
        <dbReference type="EMBL" id="AFZ14114.1"/>
    </source>
</evidence>
<keyword evidence="5" id="KW-1185">Reference proteome</keyword>